<accession>A0ABS2NXD0</accession>
<gene>
    <name evidence="1" type="ORF">JOC95_001160</name>
</gene>
<dbReference type="EMBL" id="JAFBED010000002">
    <property type="protein sequence ID" value="MBM7619311.1"/>
    <property type="molecule type" value="Genomic_DNA"/>
</dbReference>
<evidence type="ECO:0000313" key="2">
    <source>
        <dbReference type="Proteomes" id="UP000737402"/>
    </source>
</evidence>
<sequence>MNSYDFNKAVSVLNFFQQELNVLIHLLVKYEDTPFGEKSSLQAEIKQQFKYVKDELKKQIKVLIEYDANALVVDYLLPPLCVASTHFQDTGINRINPNSIHKVRQLAVKANGFIQKYHSQLVNDQ</sequence>
<protein>
    <submittedName>
        <fullName evidence="1">Uncharacterized protein</fullName>
    </submittedName>
</protein>
<dbReference type="Proteomes" id="UP000737402">
    <property type="component" value="Unassembled WGS sequence"/>
</dbReference>
<keyword evidence="2" id="KW-1185">Reference proteome</keyword>
<comment type="caution">
    <text evidence="1">The sequence shown here is derived from an EMBL/GenBank/DDBJ whole genome shotgun (WGS) entry which is preliminary data.</text>
</comment>
<name>A0ABS2NXD0_9BACI</name>
<evidence type="ECO:0000313" key="1">
    <source>
        <dbReference type="EMBL" id="MBM7619311.1"/>
    </source>
</evidence>
<dbReference type="RefSeq" id="WP_204414297.1">
    <property type="nucleotide sequence ID" value="NZ_JAFBED010000002.1"/>
</dbReference>
<reference evidence="1 2" key="1">
    <citation type="submission" date="2021-01" db="EMBL/GenBank/DDBJ databases">
        <title>Genomic Encyclopedia of Type Strains, Phase IV (KMG-IV): sequencing the most valuable type-strain genomes for metagenomic binning, comparative biology and taxonomic classification.</title>
        <authorList>
            <person name="Goeker M."/>
        </authorList>
    </citation>
    <scope>NUCLEOTIDE SEQUENCE [LARGE SCALE GENOMIC DNA]</scope>
    <source>
        <strain evidence="1 2">DSM 25879</strain>
    </source>
</reference>
<organism evidence="1 2">
    <name type="scientific">Sutcliffiella tianshenii</name>
    <dbReference type="NCBI Taxonomy" id="1463404"/>
    <lineage>
        <taxon>Bacteria</taxon>
        <taxon>Bacillati</taxon>
        <taxon>Bacillota</taxon>
        <taxon>Bacilli</taxon>
        <taxon>Bacillales</taxon>
        <taxon>Bacillaceae</taxon>
        <taxon>Sutcliffiella</taxon>
    </lineage>
</organism>
<proteinExistence type="predicted"/>